<feature type="domain" description="BTB" evidence="2">
    <location>
        <begin position="112"/>
        <end position="150"/>
    </location>
</feature>
<dbReference type="EMBL" id="HBEN01004944">
    <property type="protein sequence ID" value="CAD8436249.1"/>
    <property type="molecule type" value="Transcribed_RNA"/>
</dbReference>
<comment type="pathway">
    <text evidence="1">Protein modification; protein ubiquitination.</text>
</comment>
<dbReference type="AlphaFoldDB" id="A0A7S0GTQ5"/>
<dbReference type="InterPro" id="IPR000210">
    <property type="entry name" value="BTB/POZ_dom"/>
</dbReference>
<protein>
    <recommendedName>
        <fullName evidence="2">BTB domain-containing protein</fullName>
    </recommendedName>
</protein>
<accession>A0A7S0GTQ5</accession>
<proteinExistence type="predicted"/>
<dbReference type="Gene3D" id="3.30.710.10">
    <property type="entry name" value="Potassium Channel Kv1.1, Chain A"/>
    <property type="match status" value="1"/>
</dbReference>
<evidence type="ECO:0000313" key="3">
    <source>
        <dbReference type="EMBL" id="CAD8436249.1"/>
    </source>
</evidence>
<evidence type="ECO:0000259" key="2">
    <source>
        <dbReference type="PROSITE" id="PS50097"/>
    </source>
</evidence>
<dbReference type="PROSITE" id="PS50097">
    <property type="entry name" value="BTB"/>
    <property type="match status" value="1"/>
</dbReference>
<gene>
    <name evidence="3" type="ORF">MSP1401_LOCUS4033</name>
</gene>
<dbReference type="SUPFAM" id="SSF54695">
    <property type="entry name" value="POZ domain"/>
    <property type="match status" value="1"/>
</dbReference>
<name>A0A7S0GTQ5_MICPS</name>
<evidence type="ECO:0000256" key="1">
    <source>
        <dbReference type="ARBA" id="ARBA00004906"/>
    </source>
</evidence>
<reference evidence="3" key="1">
    <citation type="submission" date="2021-01" db="EMBL/GenBank/DDBJ databases">
        <authorList>
            <person name="Corre E."/>
            <person name="Pelletier E."/>
            <person name="Niang G."/>
            <person name="Scheremetjew M."/>
            <person name="Finn R."/>
            <person name="Kale V."/>
            <person name="Holt S."/>
            <person name="Cochrane G."/>
            <person name="Meng A."/>
            <person name="Brown T."/>
            <person name="Cohen L."/>
        </authorList>
    </citation>
    <scope>NUCLEOTIDE SEQUENCE</scope>
    <source>
        <strain evidence="3">CCAC1681</strain>
    </source>
</reference>
<dbReference type="InterPro" id="IPR011333">
    <property type="entry name" value="SKP1/BTB/POZ_sf"/>
</dbReference>
<sequence>MLGEADGGSDGSYGAMEIIKLGAGVTRRALRAVLLFAYSGALATPTFFFGHDGDGRDSARSAESRAEVAKLASKCGAYELAHCARFRRPKPGARVRRLTEALEALAKRETRADVFFHPDGADPPENPLESVFPAHRVVLCARAEYFRAALDPARGFIESGGPATETRTGDAKQNGRETCVSFPAATRDALAAALRCAYAGATPRVDATLITDTKIDDLKTSSPFSVTATTAVHLAASLEYLMLDLEAEACASRVAFAARADDWRERLGGVAGALEALAAAANERRWAELDALLGAVAAVYPEAAETEPDLFEAIHPDLREAMRRAHVQQTRAR</sequence>
<organism evidence="3">
    <name type="scientific">Micromonas pusilla</name>
    <name type="common">Picoplanktonic green alga</name>
    <name type="synonym">Chromulina pusilla</name>
    <dbReference type="NCBI Taxonomy" id="38833"/>
    <lineage>
        <taxon>Eukaryota</taxon>
        <taxon>Viridiplantae</taxon>
        <taxon>Chlorophyta</taxon>
        <taxon>Mamiellophyceae</taxon>
        <taxon>Mamiellales</taxon>
        <taxon>Mamiellaceae</taxon>
        <taxon>Micromonas</taxon>
    </lineage>
</organism>